<sequence>MNPLFTSERACRGTPAKRRFGYVLSQREGTNHDGAQLDTGGAYRQDGLQMIEFTLTRTAAAPIETVFDVMTDHRRIADYMWAIRRSTLDREGTPAPNGVGAIRRLAAIGPPFVEEIIEYERPTRYAYKMLSGAPTRDHIGTVRLRATDTGTEVSWHLRSTLKIPGVDRLMLPVFKKVIDELLKGGIAAAERSS</sequence>
<evidence type="ECO:0000313" key="2">
    <source>
        <dbReference type="Proteomes" id="UP000199601"/>
    </source>
</evidence>
<proteinExistence type="predicted"/>
<gene>
    <name evidence="1" type="ORF">BN000_01607</name>
</gene>
<dbReference type="Proteomes" id="UP000199601">
    <property type="component" value="Unassembled WGS sequence"/>
</dbReference>
<dbReference type="InterPro" id="IPR019587">
    <property type="entry name" value="Polyketide_cyclase/dehydratase"/>
</dbReference>
<dbReference type="SUPFAM" id="SSF55961">
    <property type="entry name" value="Bet v1-like"/>
    <property type="match status" value="1"/>
</dbReference>
<accession>A0A0U1D4A6</accession>
<dbReference type="Gene3D" id="3.30.530.20">
    <property type="match status" value="1"/>
</dbReference>
<protein>
    <submittedName>
        <fullName evidence="1">Polyketide cyclase / dehydrase and lipid transport</fullName>
    </submittedName>
</protein>
<name>A0A0U1D4A6_9MYCO</name>
<dbReference type="RefSeq" id="WP_244275136.1">
    <property type="nucleotide sequence ID" value="NZ_CP157315.1"/>
</dbReference>
<dbReference type="EMBL" id="CTEC01000001">
    <property type="protein sequence ID" value="CQD07934.1"/>
    <property type="molecule type" value="Genomic_DNA"/>
</dbReference>
<reference evidence="2" key="1">
    <citation type="submission" date="2015-03" db="EMBL/GenBank/DDBJ databases">
        <authorList>
            <person name="Urmite Genomes"/>
        </authorList>
    </citation>
    <scope>NUCLEOTIDE SEQUENCE [LARGE SCALE GENOMIC DNA]</scope>
    <source>
        <strain evidence="2">CSUR P1344</strain>
    </source>
</reference>
<dbReference type="InterPro" id="IPR023393">
    <property type="entry name" value="START-like_dom_sf"/>
</dbReference>
<evidence type="ECO:0000313" key="1">
    <source>
        <dbReference type="EMBL" id="CQD07934.1"/>
    </source>
</evidence>
<keyword evidence="2" id="KW-1185">Reference proteome</keyword>
<dbReference type="CDD" id="cd07821">
    <property type="entry name" value="PYR_PYL_RCAR_like"/>
    <property type="match status" value="1"/>
</dbReference>
<organism evidence="1 2">
    <name type="scientific">Mycobacterium europaeum</name>
    <dbReference type="NCBI Taxonomy" id="761804"/>
    <lineage>
        <taxon>Bacteria</taxon>
        <taxon>Bacillati</taxon>
        <taxon>Actinomycetota</taxon>
        <taxon>Actinomycetes</taxon>
        <taxon>Mycobacteriales</taxon>
        <taxon>Mycobacteriaceae</taxon>
        <taxon>Mycobacterium</taxon>
        <taxon>Mycobacterium simiae complex</taxon>
    </lineage>
</organism>
<dbReference type="Pfam" id="PF10604">
    <property type="entry name" value="Polyketide_cyc2"/>
    <property type="match status" value="1"/>
</dbReference>
<dbReference type="AlphaFoldDB" id="A0A0U1D4A6"/>